<comment type="similarity">
    <text evidence="5">Belongs to the TDD superfamily. DTWD2 family.</text>
</comment>
<organism evidence="8 9">
    <name type="scientific">Ranatra chinensis</name>
    <dbReference type="NCBI Taxonomy" id="642074"/>
    <lineage>
        <taxon>Eukaryota</taxon>
        <taxon>Metazoa</taxon>
        <taxon>Ecdysozoa</taxon>
        <taxon>Arthropoda</taxon>
        <taxon>Hexapoda</taxon>
        <taxon>Insecta</taxon>
        <taxon>Pterygota</taxon>
        <taxon>Neoptera</taxon>
        <taxon>Paraneoptera</taxon>
        <taxon>Hemiptera</taxon>
        <taxon>Heteroptera</taxon>
        <taxon>Panheteroptera</taxon>
        <taxon>Nepomorpha</taxon>
        <taxon>Nepidae</taxon>
        <taxon>Ranatrinae</taxon>
        <taxon>Ranatra</taxon>
    </lineage>
</organism>
<keyword evidence="3" id="KW-0949">S-adenosyl-L-methionine</keyword>
<comment type="caution">
    <text evidence="8">The sequence shown here is derived from an EMBL/GenBank/DDBJ whole genome shotgun (WGS) entry which is preliminary data.</text>
</comment>
<dbReference type="PANTHER" id="PTHR21392:SF0">
    <property type="entry name" value="TRNA-URIDINE AMINOCARBOXYPROPYLTRANSFERASE 2"/>
    <property type="match status" value="1"/>
</dbReference>
<gene>
    <name evidence="8" type="ORF">AAG570_006566</name>
</gene>
<dbReference type="EMBL" id="JBFDAA010000002">
    <property type="protein sequence ID" value="KAL1139584.1"/>
    <property type="molecule type" value="Genomic_DNA"/>
</dbReference>
<evidence type="ECO:0000256" key="1">
    <source>
        <dbReference type="ARBA" id="ARBA00012386"/>
    </source>
</evidence>
<evidence type="ECO:0000256" key="4">
    <source>
        <dbReference type="ARBA" id="ARBA00022694"/>
    </source>
</evidence>
<keyword evidence="4" id="KW-0819">tRNA processing</keyword>
<sequence>MYYFLFYRRPNNVCWCSFLPTERLNTICRIVLLQHPAEEKRSLRTAAMLDNSLAPGSCLVFKGKKFPQAKHVGLLDIINDPNTILLYPSKNAVPLDTLPKVKDLDSPYNIILIDGTWPQAKGIYHNTQSLHNIKQAKLLGHTKSEYVIRTQPTEGCLSTLETAAEALSILEEIDYRQDLLRPLKALCNFQLDHGAVTHQSLEARIRTSAYPKQIGKRLSRFLKELEASDNS</sequence>
<dbReference type="InterPro" id="IPR039262">
    <property type="entry name" value="DTWD2/TAPT"/>
</dbReference>
<evidence type="ECO:0000256" key="5">
    <source>
        <dbReference type="ARBA" id="ARBA00034489"/>
    </source>
</evidence>
<reference evidence="8 9" key="1">
    <citation type="submission" date="2024-07" db="EMBL/GenBank/DDBJ databases">
        <title>Chromosome-level genome assembly of the water stick insect Ranatra chinensis (Heteroptera: Nepidae).</title>
        <authorList>
            <person name="Liu X."/>
        </authorList>
    </citation>
    <scope>NUCLEOTIDE SEQUENCE [LARGE SCALE GENOMIC DNA]</scope>
    <source>
        <strain evidence="8">Cailab_2021Rc</strain>
        <tissue evidence="8">Muscle</tissue>
    </source>
</reference>
<dbReference type="AlphaFoldDB" id="A0ABD0YUD9"/>
<dbReference type="InterPro" id="IPR005636">
    <property type="entry name" value="DTW"/>
</dbReference>
<evidence type="ECO:0000313" key="9">
    <source>
        <dbReference type="Proteomes" id="UP001558652"/>
    </source>
</evidence>
<feature type="domain" description="DTW" evidence="7">
    <location>
        <begin position="4"/>
        <end position="195"/>
    </location>
</feature>
<dbReference type="SMART" id="SM01144">
    <property type="entry name" value="DTW"/>
    <property type="match status" value="1"/>
</dbReference>
<accession>A0ABD0YUD9</accession>
<comment type="catalytic activity">
    <reaction evidence="6">
        <text>a uridine in tRNA + S-adenosyl-L-methionine = a 3-[(3S)-3-amino-3-carboxypropyl]uridine in tRNA + S-methyl-5'-thioadenosine + H(+)</text>
        <dbReference type="Rhea" id="RHEA:62432"/>
        <dbReference type="Rhea" id="RHEA-COMP:13339"/>
        <dbReference type="Rhea" id="RHEA-COMP:16092"/>
        <dbReference type="ChEBI" id="CHEBI:15378"/>
        <dbReference type="ChEBI" id="CHEBI:17509"/>
        <dbReference type="ChEBI" id="CHEBI:59789"/>
        <dbReference type="ChEBI" id="CHEBI:65315"/>
        <dbReference type="ChEBI" id="CHEBI:82930"/>
        <dbReference type="EC" id="2.5.1.25"/>
    </reaction>
</comment>
<proteinExistence type="inferred from homology"/>
<keyword evidence="9" id="KW-1185">Reference proteome</keyword>
<evidence type="ECO:0000313" key="8">
    <source>
        <dbReference type="EMBL" id="KAL1139584.1"/>
    </source>
</evidence>
<evidence type="ECO:0000256" key="6">
    <source>
        <dbReference type="ARBA" id="ARBA00048718"/>
    </source>
</evidence>
<name>A0ABD0YUD9_9HEMI</name>
<dbReference type="GO" id="GO:0008033">
    <property type="term" value="P:tRNA processing"/>
    <property type="evidence" value="ECO:0007669"/>
    <property type="project" value="UniProtKB-KW"/>
</dbReference>
<keyword evidence="2" id="KW-0808">Transferase</keyword>
<dbReference type="Proteomes" id="UP001558652">
    <property type="component" value="Unassembled WGS sequence"/>
</dbReference>
<protein>
    <recommendedName>
        <fullName evidence="1">tRNA-uridine aminocarboxypropyltransferase</fullName>
        <ecNumber evidence="1">2.5.1.25</ecNumber>
    </recommendedName>
</protein>
<dbReference type="EC" id="2.5.1.25" evidence="1"/>
<dbReference type="PANTHER" id="PTHR21392">
    <property type="entry name" value="TRNA-URIDINE AMINOCARBOXYPROPYLTRANSFERASE 2"/>
    <property type="match status" value="1"/>
</dbReference>
<dbReference type="GO" id="GO:0016432">
    <property type="term" value="F:tRNA-uridine aminocarboxypropyltransferase activity"/>
    <property type="evidence" value="ECO:0007669"/>
    <property type="project" value="UniProtKB-EC"/>
</dbReference>
<dbReference type="Pfam" id="PF03942">
    <property type="entry name" value="DTW"/>
    <property type="match status" value="1"/>
</dbReference>
<evidence type="ECO:0000259" key="7">
    <source>
        <dbReference type="SMART" id="SM01144"/>
    </source>
</evidence>
<evidence type="ECO:0000256" key="3">
    <source>
        <dbReference type="ARBA" id="ARBA00022691"/>
    </source>
</evidence>
<evidence type="ECO:0000256" key="2">
    <source>
        <dbReference type="ARBA" id="ARBA00022679"/>
    </source>
</evidence>